<name>A0A5P8P0C2_9BACT</name>
<evidence type="ECO:0000256" key="9">
    <source>
        <dbReference type="PIRSR" id="PIRSR602481-2"/>
    </source>
</evidence>
<dbReference type="AlphaFoldDB" id="A0A5P8P0C2"/>
<evidence type="ECO:0000256" key="5">
    <source>
        <dbReference type="ARBA" id="ARBA00023015"/>
    </source>
</evidence>
<dbReference type="Pfam" id="PF01475">
    <property type="entry name" value="FUR"/>
    <property type="match status" value="1"/>
</dbReference>
<feature type="binding site" evidence="8">
    <location>
        <position position="129"/>
    </location>
    <ligand>
        <name>Zn(2+)</name>
        <dbReference type="ChEBI" id="CHEBI:29105"/>
    </ligand>
</feature>
<accession>A0A5P8P0C2</accession>
<feature type="binding site" evidence="8">
    <location>
        <position position="93"/>
    </location>
    <ligand>
        <name>Zn(2+)</name>
        <dbReference type="ChEBI" id="CHEBI:29105"/>
    </ligand>
</feature>
<feature type="binding site" evidence="8">
    <location>
        <position position="132"/>
    </location>
    <ligand>
        <name>Zn(2+)</name>
        <dbReference type="ChEBI" id="CHEBI:29105"/>
    </ligand>
</feature>
<evidence type="ECO:0000256" key="3">
    <source>
        <dbReference type="ARBA" id="ARBA00022491"/>
    </source>
</evidence>
<keyword evidence="9" id="KW-0408">Iron</keyword>
<dbReference type="EMBL" id="CP043617">
    <property type="protein sequence ID" value="QFR49134.1"/>
    <property type="molecule type" value="Genomic_DNA"/>
</dbReference>
<dbReference type="GO" id="GO:0000976">
    <property type="term" value="F:transcription cis-regulatory region binding"/>
    <property type="evidence" value="ECO:0007669"/>
    <property type="project" value="TreeGrafter"/>
</dbReference>
<evidence type="ECO:0000256" key="8">
    <source>
        <dbReference type="PIRSR" id="PIRSR602481-1"/>
    </source>
</evidence>
<dbReference type="Proteomes" id="UP000326944">
    <property type="component" value="Chromosome"/>
</dbReference>
<gene>
    <name evidence="10" type="ORF">FJR48_05090</name>
</gene>
<dbReference type="GO" id="GO:0008270">
    <property type="term" value="F:zinc ion binding"/>
    <property type="evidence" value="ECO:0007669"/>
    <property type="project" value="TreeGrafter"/>
</dbReference>
<dbReference type="CDD" id="cd07153">
    <property type="entry name" value="Fur_like"/>
    <property type="match status" value="1"/>
</dbReference>
<protein>
    <submittedName>
        <fullName evidence="10">Transcriptional repressor</fullName>
    </submittedName>
</protein>
<evidence type="ECO:0000256" key="7">
    <source>
        <dbReference type="ARBA" id="ARBA00023163"/>
    </source>
</evidence>
<dbReference type="PANTHER" id="PTHR33202">
    <property type="entry name" value="ZINC UPTAKE REGULATION PROTEIN"/>
    <property type="match status" value="1"/>
</dbReference>
<keyword evidence="4 8" id="KW-0862">Zinc</keyword>
<proteinExistence type="inferred from homology"/>
<keyword evidence="8" id="KW-0479">Metal-binding</keyword>
<dbReference type="KEGG" id="sulg:FJR48_05090"/>
<dbReference type="RefSeq" id="WP_152307077.1">
    <property type="nucleotide sequence ID" value="NZ_CP043617.1"/>
</dbReference>
<comment type="cofactor">
    <cofactor evidence="9">
        <name>Mn(2+)</name>
        <dbReference type="ChEBI" id="CHEBI:29035"/>
    </cofactor>
    <cofactor evidence="9">
        <name>Fe(2+)</name>
        <dbReference type="ChEBI" id="CHEBI:29033"/>
    </cofactor>
    <text evidence="9">Binds 1 Mn(2+) or Fe(2+) ion per subunit.</text>
</comment>
<feature type="binding site" evidence="8">
    <location>
        <position position="90"/>
    </location>
    <ligand>
        <name>Zn(2+)</name>
        <dbReference type="ChEBI" id="CHEBI:29105"/>
    </ligand>
</feature>
<dbReference type="InterPro" id="IPR036388">
    <property type="entry name" value="WH-like_DNA-bd_sf"/>
</dbReference>
<dbReference type="InterPro" id="IPR002481">
    <property type="entry name" value="FUR"/>
</dbReference>
<evidence type="ECO:0000256" key="2">
    <source>
        <dbReference type="ARBA" id="ARBA00007957"/>
    </source>
</evidence>
<organism evidence="10 11">
    <name type="scientific">Sulfurimonas lithotrophica</name>
    <dbReference type="NCBI Taxonomy" id="2590022"/>
    <lineage>
        <taxon>Bacteria</taxon>
        <taxon>Pseudomonadati</taxon>
        <taxon>Campylobacterota</taxon>
        <taxon>Epsilonproteobacteria</taxon>
        <taxon>Campylobacterales</taxon>
        <taxon>Sulfurimonadaceae</taxon>
        <taxon>Sulfurimonas</taxon>
    </lineage>
</organism>
<comment type="cofactor">
    <cofactor evidence="8">
        <name>Zn(2+)</name>
        <dbReference type="ChEBI" id="CHEBI:29105"/>
    </cofactor>
    <text evidence="8">Binds 1 zinc ion per subunit.</text>
</comment>
<dbReference type="OrthoDB" id="8659436at2"/>
<sequence>MNNFEVMLREHNLKATKQRIGILSIMHMRGHINIEELYERVKKSYPSISLATLYKNIRLMLENKLLTEVSVNNSKTLYEITKEDHAHMHCEKCNEVMDIDFCFEDMYKNLGNEDGFLLKNTQVTLMGICKNCQ</sequence>
<keyword evidence="7" id="KW-0804">Transcription</keyword>
<reference evidence="10 11" key="1">
    <citation type="submission" date="2019-09" db="EMBL/GenBank/DDBJ databases">
        <title>Sulfurimonas gotlandica sp. nov., a chemoautotrophic and psychrotolerant epsilonproteobacterium isolated from a pelagic redoxcline, and an emended description of the genus Sulfurimonas.</title>
        <authorList>
            <person name="Wang S."/>
            <person name="Jiang L."/>
            <person name="Shao S."/>
        </authorList>
    </citation>
    <scope>NUCLEOTIDE SEQUENCE [LARGE SCALE GENOMIC DNA]</scope>
    <source>
        <strain evidence="10 11">GYSZ_1</strain>
    </source>
</reference>
<dbReference type="SUPFAM" id="SSF46785">
    <property type="entry name" value="Winged helix' DNA-binding domain"/>
    <property type="match status" value="1"/>
</dbReference>
<evidence type="ECO:0000256" key="1">
    <source>
        <dbReference type="ARBA" id="ARBA00002997"/>
    </source>
</evidence>
<keyword evidence="5" id="KW-0805">Transcription regulation</keyword>
<dbReference type="PANTHER" id="PTHR33202:SF7">
    <property type="entry name" value="FERRIC UPTAKE REGULATION PROTEIN"/>
    <property type="match status" value="1"/>
</dbReference>
<keyword evidence="11" id="KW-1185">Reference proteome</keyword>
<dbReference type="Gene3D" id="1.10.10.10">
    <property type="entry name" value="Winged helix-like DNA-binding domain superfamily/Winged helix DNA-binding domain"/>
    <property type="match status" value="1"/>
</dbReference>
<dbReference type="GO" id="GO:0003700">
    <property type="term" value="F:DNA-binding transcription factor activity"/>
    <property type="evidence" value="ECO:0007669"/>
    <property type="project" value="InterPro"/>
</dbReference>
<dbReference type="InterPro" id="IPR043135">
    <property type="entry name" value="Fur_C"/>
</dbReference>
<feature type="binding site" evidence="9">
    <location>
        <position position="104"/>
    </location>
    <ligand>
        <name>Fe cation</name>
        <dbReference type="ChEBI" id="CHEBI:24875"/>
    </ligand>
</feature>
<evidence type="ECO:0000256" key="4">
    <source>
        <dbReference type="ARBA" id="ARBA00022833"/>
    </source>
</evidence>
<dbReference type="GO" id="GO:0045892">
    <property type="term" value="P:negative regulation of DNA-templated transcription"/>
    <property type="evidence" value="ECO:0007669"/>
    <property type="project" value="TreeGrafter"/>
</dbReference>
<evidence type="ECO:0000256" key="6">
    <source>
        <dbReference type="ARBA" id="ARBA00023125"/>
    </source>
</evidence>
<keyword evidence="6" id="KW-0238">DNA-binding</keyword>
<dbReference type="InterPro" id="IPR036390">
    <property type="entry name" value="WH_DNA-bd_sf"/>
</dbReference>
<evidence type="ECO:0000313" key="11">
    <source>
        <dbReference type="Proteomes" id="UP000326944"/>
    </source>
</evidence>
<keyword evidence="3" id="KW-0678">Repressor</keyword>
<evidence type="ECO:0000313" key="10">
    <source>
        <dbReference type="EMBL" id="QFR49134.1"/>
    </source>
</evidence>
<dbReference type="GO" id="GO:1900376">
    <property type="term" value="P:regulation of secondary metabolite biosynthetic process"/>
    <property type="evidence" value="ECO:0007669"/>
    <property type="project" value="TreeGrafter"/>
</dbReference>
<comment type="function">
    <text evidence="1">Acts as a global negative controlling element, employing Fe(2+) as a cofactor to bind the operator of the repressed genes.</text>
</comment>
<comment type="similarity">
    <text evidence="2">Belongs to the Fur family.</text>
</comment>
<dbReference type="Gene3D" id="3.30.1490.190">
    <property type="match status" value="1"/>
</dbReference>